<dbReference type="PANTHER" id="PTHR46599">
    <property type="entry name" value="PIGGYBAC TRANSPOSABLE ELEMENT-DERIVED PROTEIN 4"/>
    <property type="match status" value="1"/>
</dbReference>
<protein>
    <recommendedName>
        <fullName evidence="1">PiggyBac transposable element-derived protein domain-containing protein</fullName>
    </recommendedName>
</protein>
<gene>
    <name evidence="2" type="ORF">J437_LFUL009966</name>
</gene>
<dbReference type="OrthoDB" id="10255632at2759"/>
<proteinExistence type="predicted"/>
<dbReference type="PANTHER" id="PTHR46599:SF3">
    <property type="entry name" value="PIGGYBAC TRANSPOSABLE ELEMENT-DERIVED PROTEIN 4"/>
    <property type="match status" value="1"/>
</dbReference>
<comment type="caution">
    <text evidence="2">The sequence shown here is derived from an EMBL/GenBank/DDBJ whole genome shotgun (WGS) entry which is preliminary data.</text>
</comment>
<dbReference type="Pfam" id="PF13843">
    <property type="entry name" value="DDE_Tnp_1_7"/>
    <property type="match status" value="1"/>
</dbReference>
<evidence type="ECO:0000259" key="1">
    <source>
        <dbReference type="Pfam" id="PF13843"/>
    </source>
</evidence>
<organism evidence="2 3">
    <name type="scientific">Ladona fulva</name>
    <name type="common">Scarce chaser dragonfly</name>
    <name type="synonym">Libellula fulva</name>
    <dbReference type="NCBI Taxonomy" id="123851"/>
    <lineage>
        <taxon>Eukaryota</taxon>
        <taxon>Metazoa</taxon>
        <taxon>Ecdysozoa</taxon>
        <taxon>Arthropoda</taxon>
        <taxon>Hexapoda</taxon>
        <taxon>Insecta</taxon>
        <taxon>Pterygota</taxon>
        <taxon>Palaeoptera</taxon>
        <taxon>Odonata</taxon>
        <taxon>Epiprocta</taxon>
        <taxon>Anisoptera</taxon>
        <taxon>Libelluloidea</taxon>
        <taxon>Libellulidae</taxon>
        <taxon>Ladona</taxon>
    </lineage>
</organism>
<dbReference type="Proteomes" id="UP000792457">
    <property type="component" value="Unassembled WGS sequence"/>
</dbReference>
<dbReference type="EMBL" id="KZ308700">
    <property type="protein sequence ID" value="KAG8233258.1"/>
    <property type="molecule type" value="Genomic_DNA"/>
</dbReference>
<reference evidence="2" key="1">
    <citation type="submission" date="2013-04" db="EMBL/GenBank/DDBJ databases">
        <authorList>
            <person name="Qu J."/>
            <person name="Murali S.C."/>
            <person name="Bandaranaike D."/>
            <person name="Bellair M."/>
            <person name="Blankenburg K."/>
            <person name="Chao H."/>
            <person name="Dinh H."/>
            <person name="Doddapaneni H."/>
            <person name="Downs B."/>
            <person name="Dugan-Rocha S."/>
            <person name="Elkadiri S."/>
            <person name="Gnanaolivu R.D."/>
            <person name="Hernandez B."/>
            <person name="Javaid M."/>
            <person name="Jayaseelan J.C."/>
            <person name="Lee S."/>
            <person name="Li M."/>
            <person name="Ming W."/>
            <person name="Munidasa M."/>
            <person name="Muniz J."/>
            <person name="Nguyen L."/>
            <person name="Ongeri F."/>
            <person name="Osuji N."/>
            <person name="Pu L.-L."/>
            <person name="Puazo M."/>
            <person name="Qu C."/>
            <person name="Quiroz J."/>
            <person name="Raj R."/>
            <person name="Weissenberger G."/>
            <person name="Xin Y."/>
            <person name="Zou X."/>
            <person name="Han Y."/>
            <person name="Richards S."/>
            <person name="Worley K."/>
            <person name="Muzny D."/>
            <person name="Gibbs R."/>
        </authorList>
    </citation>
    <scope>NUCLEOTIDE SEQUENCE</scope>
    <source>
        <strain evidence="2">Sampled in the wild</strain>
    </source>
</reference>
<name>A0A8K0KF84_LADFU</name>
<feature type="domain" description="PiggyBac transposable element-derived protein" evidence="1">
    <location>
        <begin position="4"/>
        <end position="64"/>
    </location>
</feature>
<reference evidence="2" key="2">
    <citation type="submission" date="2017-10" db="EMBL/GenBank/DDBJ databases">
        <title>Ladona fulva Genome sequencing and assembly.</title>
        <authorList>
            <person name="Murali S."/>
            <person name="Richards S."/>
            <person name="Bandaranaike D."/>
            <person name="Bellair M."/>
            <person name="Blankenburg K."/>
            <person name="Chao H."/>
            <person name="Dinh H."/>
            <person name="Doddapaneni H."/>
            <person name="Dugan-Rocha S."/>
            <person name="Elkadiri S."/>
            <person name="Gnanaolivu R."/>
            <person name="Hernandez B."/>
            <person name="Skinner E."/>
            <person name="Javaid M."/>
            <person name="Lee S."/>
            <person name="Li M."/>
            <person name="Ming W."/>
            <person name="Munidasa M."/>
            <person name="Muniz J."/>
            <person name="Nguyen L."/>
            <person name="Hughes D."/>
            <person name="Osuji N."/>
            <person name="Pu L.-L."/>
            <person name="Puazo M."/>
            <person name="Qu C."/>
            <person name="Quiroz J."/>
            <person name="Raj R."/>
            <person name="Weissenberger G."/>
            <person name="Xin Y."/>
            <person name="Zou X."/>
            <person name="Han Y."/>
            <person name="Worley K."/>
            <person name="Muzny D."/>
            <person name="Gibbs R."/>
        </authorList>
    </citation>
    <scope>NUCLEOTIDE SEQUENCE</scope>
    <source>
        <strain evidence="2">Sampled in the wild</strain>
    </source>
</reference>
<dbReference type="AlphaFoldDB" id="A0A8K0KF84"/>
<evidence type="ECO:0000313" key="2">
    <source>
        <dbReference type="EMBL" id="KAG8233258.1"/>
    </source>
</evidence>
<evidence type="ECO:0000313" key="3">
    <source>
        <dbReference type="Proteomes" id="UP000792457"/>
    </source>
</evidence>
<accession>A0A8K0KF84</accession>
<sequence length="253" mass="29080">MCRVEKRGKTVTKPCVVQDYNINMDRVDKSDGLMNMYKIARKKPKKYYHKIFRHLIDMAMLNAYALYKKKNGKLTRKEFIVTLGHQSHHALLVSQRNTFLTSFPPQERSLQGEVESSAAREELARKRDIGVLTVEWGYVQASYEKHHAFLIWLTFYSPCVVGMLWDVTDLECDLVTMSLIDNWLGPHVDDSESRKANKEKVEKDSSEKPLMLASKKKLLEALVTARFAAKQFMTSAALVTYGVPVQTFYSSES</sequence>
<keyword evidence="3" id="KW-1185">Reference proteome</keyword>
<dbReference type="InterPro" id="IPR029526">
    <property type="entry name" value="PGBD"/>
</dbReference>